<proteinExistence type="predicted"/>
<dbReference type="Proteomes" id="UP000807825">
    <property type="component" value="Unassembled WGS sequence"/>
</dbReference>
<dbReference type="AlphaFoldDB" id="A0A9D6V4A5"/>
<comment type="caution">
    <text evidence="2">The sequence shown here is derived from an EMBL/GenBank/DDBJ whole genome shotgun (WGS) entry which is preliminary data.</text>
</comment>
<sequence>MKKLVCLFAALFLLTVSVAWAESSGLAIPDKKTFKTKSCDAATLAKDIEAWFRDKGYETQSSGKSATWFKSGTWLVQARKTEGWRQLAGVSMAFNVTITRKPHEFSVQSGIGDWATTGVAAAQRLMVSPVRLATDGWSVKVVSDLWKFIESRVGADKGK</sequence>
<reference evidence="2" key="1">
    <citation type="submission" date="2020-07" db="EMBL/GenBank/DDBJ databases">
        <title>Huge and variable diversity of episymbiotic CPR bacteria and DPANN archaea in groundwater ecosystems.</title>
        <authorList>
            <person name="He C.Y."/>
            <person name="Keren R."/>
            <person name="Whittaker M."/>
            <person name="Farag I.F."/>
            <person name="Doudna J."/>
            <person name="Cate J.H.D."/>
            <person name="Banfield J.F."/>
        </authorList>
    </citation>
    <scope>NUCLEOTIDE SEQUENCE</scope>
    <source>
        <strain evidence="2">NC_groundwater_1664_Pr3_B-0.1um_52_9</strain>
    </source>
</reference>
<accession>A0A9D6V4A5</accession>
<keyword evidence="1" id="KW-0732">Signal</keyword>
<evidence type="ECO:0000256" key="1">
    <source>
        <dbReference type="SAM" id="SignalP"/>
    </source>
</evidence>
<evidence type="ECO:0000313" key="2">
    <source>
        <dbReference type="EMBL" id="MBI5251284.1"/>
    </source>
</evidence>
<evidence type="ECO:0000313" key="3">
    <source>
        <dbReference type="Proteomes" id="UP000807825"/>
    </source>
</evidence>
<organism evidence="2 3">
    <name type="scientific">Desulfomonile tiedjei</name>
    <dbReference type="NCBI Taxonomy" id="2358"/>
    <lineage>
        <taxon>Bacteria</taxon>
        <taxon>Pseudomonadati</taxon>
        <taxon>Thermodesulfobacteriota</taxon>
        <taxon>Desulfomonilia</taxon>
        <taxon>Desulfomonilales</taxon>
        <taxon>Desulfomonilaceae</taxon>
        <taxon>Desulfomonile</taxon>
    </lineage>
</organism>
<dbReference type="EMBL" id="JACRDE010000457">
    <property type="protein sequence ID" value="MBI5251284.1"/>
    <property type="molecule type" value="Genomic_DNA"/>
</dbReference>
<gene>
    <name evidence="2" type="ORF">HY912_17485</name>
</gene>
<protein>
    <submittedName>
        <fullName evidence="2">Uncharacterized protein</fullName>
    </submittedName>
</protein>
<name>A0A9D6V4A5_9BACT</name>
<feature type="signal peptide" evidence="1">
    <location>
        <begin position="1"/>
        <end position="21"/>
    </location>
</feature>
<feature type="chain" id="PRO_5038714347" evidence="1">
    <location>
        <begin position="22"/>
        <end position="159"/>
    </location>
</feature>